<dbReference type="Proteomes" id="UP000245207">
    <property type="component" value="Unassembled WGS sequence"/>
</dbReference>
<evidence type="ECO:0000256" key="2">
    <source>
        <dbReference type="ARBA" id="ARBA00023175"/>
    </source>
</evidence>
<evidence type="ECO:0000313" key="4">
    <source>
        <dbReference type="Proteomes" id="UP000245207"/>
    </source>
</evidence>
<keyword evidence="4" id="KW-1185">Reference proteome</keyword>
<name>A0A2U1Q650_ARTAN</name>
<dbReference type="GO" id="GO:0003777">
    <property type="term" value="F:microtubule motor activity"/>
    <property type="evidence" value="ECO:0007669"/>
    <property type="project" value="InterPro"/>
</dbReference>
<keyword evidence="2" id="KW-0505">Motor protein</keyword>
<dbReference type="STRING" id="35608.A0A2U1Q650"/>
<accession>A0A2U1Q650</accession>
<dbReference type="AlphaFoldDB" id="A0A2U1Q650"/>
<evidence type="ECO:0000313" key="3">
    <source>
        <dbReference type="EMBL" id="PWA93467.1"/>
    </source>
</evidence>
<proteinExistence type="predicted"/>
<dbReference type="EMBL" id="PKPP01000381">
    <property type="protein sequence ID" value="PWA93467.1"/>
    <property type="molecule type" value="Genomic_DNA"/>
</dbReference>
<evidence type="ECO:0000256" key="1">
    <source>
        <dbReference type="ARBA" id="ARBA00023054"/>
    </source>
</evidence>
<dbReference type="GO" id="GO:0007018">
    <property type="term" value="P:microtubule-based movement"/>
    <property type="evidence" value="ECO:0007669"/>
    <property type="project" value="InterPro"/>
</dbReference>
<comment type="caution">
    <text evidence="3">The sequence shown here is derived from an EMBL/GenBank/DDBJ whole genome shotgun (WGS) entry which is preliminary data.</text>
</comment>
<dbReference type="PANTHER" id="PTHR47968:SF75">
    <property type="entry name" value="CENTROMERE-ASSOCIATED PROTEIN E"/>
    <property type="match status" value="1"/>
</dbReference>
<dbReference type="OrthoDB" id="1741208at2759"/>
<organism evidence="3 4">
    <name type="scientific">Artemisia annua</name>
    <name type="common">Sweet wormwood</name>
    <dbReference type="NCBI Taxonomy" id="35608"/>
    <lineage>
        <taxon>Eukaryota</taxon>
        <taxon>Viridiplantae</taxon>
        <taxon>Streptophyta</taxon>
        <taxon>Embryophyta</taxon>
        <taxon>Tracheophyta</taxon>
        <taxon>Spermatophyta</taxon>
        <taxon>Magnoliopsida</taxon>
        <taxon>eudicotyledons</taxon>
        <taxon>Gunneridae</taxon>
        <taxon>Pentapetalae</taxon>
        <taxon>asterids</taxon>
        <taxon>campanulids</taxon>
        <taxon>Asterales</taxon>
        <taxon>Asteraceae</taxon>
        <taxon>Asteroideae</taxon>
        <taxon>Anthemideae</taxon>
        <taxon>Artemisiinae</taxon>
        <taxon>Artemisia</taxon>
    </lineage>
</organism>
<reference evidence="3 4" key="1">
    <citation type="journal article" date="2018" name="Mol. Plant">
        <title>The genome of Artemisia annua provides insight into the evolution of Asteraceae family and artemisinin biosynthesis.</title>
        <authorList>
            <person name="Shen Q."/>
            <person name="Zhang L."/>
            <person name="Liao Z."/>
            <person name="Wang S."/>
            <person name="Yan T."/>
            <person name="Shi P."/>
            <person name="Liu M."/>
            <person name="Fu X."/>
            <person name="Pan Q."/>
            <person name="Wang Y."/>
            <person name="Lv Z."/>
            <person name="Lu X."/>
            <person name="Zhang F."/>
            <person name="Jiang W."/>
            <person name="Ma Y."/>
            <person name="Chen M."/>
            <person name="Hao X."/>
            <person name="Li L."/>
            <person name="Tang Y."/>
            <person name="Lv G."/>
            <person name="Zhou Y."/>
            <person name="Sun X."/>
            <person name="Brodelius P.E."/>
            <person name="Rose J.K.C."/>
            <person name="Tang K."/>
        </authorList>
    </citation>
    <scope>NUCLEOTIDE SEQUENCE [LARGE SCALE GENOMIC DNA]</scope>
    <source>
        <strain evidence="4">cv. Huhao1</strain>
        <tissue evidence="3">Leaf</tissue>
    </source>
</reference>
<protein>
    <submittedName>
        <fullName evidence="3">Kinesin, motor domain-containing protein</fullName>
    </submittedName>
</protein>
<dbReference type="InterPro" id="IPR027640">
    <property type="entry name" value="Kinesin-like_fam"/>
</dbReference>
<gene>
    <name evidence="3" type="ORF">CTI12_AA070560</name>
</gene>
<keyword evidence="1" id="KW-0175">Coiled coil</keyword>
<sequence>MFLGTGIYRLLDDLQGVTHVQHLIHADETKCSLQVASGALCVTNCVHVNEILTDAALLKWQKKEIDELRAKLQGSHSDHLGEEILNLRKTLLQSELERE</sequence>
<dbReference type="PANTHER" id="PTHR47968">
    <property type="entry name" value="CENTROMERE PROTEIN E"/>
    <property type="match status" value="1"/>
</dbReference>